<feature type="compositionally biased region" description="Polar residues" evidence="3">
    <location>
        <begin position="331"/>
        <end position="341"/>
    </location>
</feature>
<dbReference type="SMART" id="SM00847">
    <property type="entry name" value="HA2"/>
    <property type="match status" value="1"/>
</dbReference>
<dbReference type="Gene3D" id="1.20.120.1080">
    <property type="match status" value="1"/>
</dbReference>
<dbReference type="PANTHER" id="PTHR43519">
    <property type="entry name" value="ATP-DEPENDENT RNA HELICASE HRPB"/>
    <property type="match status" value="1"/>
</dbReference>
<evidence type="ECO:0000313" key="6">
    <source>
        <dbReference type="Proteomes" id="UP001465755"/>
    </source>
</evidence>
<keyword evidence="2" id="KW-0067">ATP-binding</keyword>
<keyword evidence="2" id="KW-0547">Nucleotide-binding</keyword>
<evidence type="ECO:0000259" key="4">
    <source>
        <dbReference type="SMART" id="SM00847"/>
    </source>
</evidence>
<keyword evidence="6" id="KW-1185">Reference proteome</keyword>
<evidence type="ECO:0000256" key="3">
    <source>
        <dbReference type="SAM" id="MobiDB-lite"/>
    </source>
</evidence>
<dbReference type="PANTHER" id="PTHR43519:SF1">
    <property type="entry name" value="ATP-DEPENDENT RNA HELICASE HRPB"/>
    <property type="match status" value="1"/>
</dbReference>
<dbReference type="AlphaFoldDB" id="A0AAW1NZ22"/>
<sequence>MGIRKVSAYNPPFEMSMAAPGQQWLDAPSGATTAAAHSLLSSLGATGEGGNITAPGNRRSTLATSAAESSITLPWTAKAPRLQWLDAPSAATMAAAHSLLSSLGAISADGNITALGRRLGDMSVHPRLAVCSGRGTRWTCSMAAVADMRGHTSRGAQYDQSSGSALLITMEAVQLRLPHTVTGNGVSHHVIIWYDGTKAVKRIIKQRIGTLTLNNNWAPVCEDVAAKVVIAMLRDHEALQTYLPKVGMHGGGWVEEGSFCQLSQRSVTSTNAPFCVSNREGWLPPSDAPQSSFEVLKGLGLVTSFQKPGAAWSLKDLDTAAAESGPAPAHEQQSPWTTGPK</sequence>
<dbReference type="EMBL" id="JALJOQ010000067">
    <property type="protein sequence ID" value="KAK9802806.1"/>
    <property type="molecule type" value="Genomic_DNA"/>
</dbReference>
<name>A0AAW1NZ22_9CHLO</name>
<feature type="domain" description="Helicase-associated" evidence="4">
    <location>
        <begin position="95"/>
        <end position="170"/>
    </location>
</feature>
<comment type="caution">
    <text evidence="5">The sequence shown here is derived from an EMBL/GenBank/DDBJ whole genome shotgun (WGS) entry which is preliminary data.</text>
</comment>
<gene>
    <name evidence="5" type="ORF">WJX73_009730</name>
</gene>
<reference evidence="5 6" key="1">
    <citation type="journal article" date="2024" name="Nat. Commun.">
        <title>Phylogenomics reveals the evolutionary origins of lichenization in chlorophyte algae.</title>
        <authorList>
            <person name="Puginier C."/>
            <person name="Libourel C."/>
            <person name="Otte J."/>
            <person name="Skaloud P."/>
            <person name="Haon M."/>
            <person name="Grisel S."/>
            <person name="Petersen M."/>
            <person name="Berrin J.G."/>
            <person name="Delaux P.M."/>
            <person name="Dal Grande F."/>
            <person name="Keller J."/>
        </authorList>
    </citation>
    <scope>NUCLEOTIDE SEQUENCE [LARGE SCALE GENOMIC DNA]</scope>
    <source>
        <strain evidence="5 6">SAG 2036</strain>
    </source>
</reference>
<proteinExistence type="predicted"/>
<evidence type="ECO:0000256" key="2">
    <source>
        <dbReference type="ARBA" id="ARBA00022806"/>
    </source>
</evidence>
<feature type="region of interest" description="Disordered" evidence="3">
    <location>
        <begin position="316"/>
        <end position="341"/>
    </location>
</feature>
<keyword evidence="1" id="KW-0378">Hydrolase</keyword>
<evidence type="ECO:0000256" key="1">
    <source>
        <dbReference type="ARBA" id="ARBA00022801"/>
    </source>
</evidence>
<dbReference type="InterPro" id="IPR007502">
    <property type="entry name" value="Helicase-assoc_dom"/>
</dbReference>
<organism evidence="5 6">
    <name type="scientific">Symbiochloris irregularis</name>
    <dbReference type="NCBI Taxonomy" id="706552"/>
    <lineage>
        <taxon>Eukaryota</taxon>
        <taxon>Viridiplantae</taxon>
        <taxon>Chlorophyta</taxon>
        <taxon>core chlorophytes</taxon>
        <taxon>Trebouxiophyceae</taxon>
        <taxon>Trebouxiales</taxon>
        <taxon>Trebouxiaceae</taxon>
        <taxon>Symbiochloris</taxon>
    </lineage>
</organism>
<dbReference type="Proteomes" id="UP001465755">
    <property type="component" value="Unassembled WGS sequence"/>
</dbReference>
<protein>
    <recommendedName>
        <fullName evidence="4">Helicase-associated domain-containing protein</fullName>
    </recommendedName>
</protein>
<dbReference type="GO" id="GO:0004386">
    <property type="term" value="F:helicase activity"/>
    <property type="evidence" value="ECO:0007669"/>
    <property type="project" value="UniProtKB-KW"/>
</dbReference>
<dbReference type="Pfam" id="PF04408">
    <property type="entry name" value="WHD_HA2"/>
    <property type="match status" value="1"/>
</dbReference>
<keyword evidence="2" id="KW-0347">Helicase</keyword>
<accession>A0AAW1NZ22</accession>
<dbReference type="InterPro" id="IPR048333">
    <property type="entry name" value="HA2_WH"/>
</dbReference>
<dbReference type="GO" id="GO:0016787">
    <property type="term" value="F:hydrolase activity"/>
    <property type="evidence" value="ECO:0007669"/>
    <property type="project" value="UniProtKB-KW"/>
</dbReference>
<evidence type="ECO:0000313" key="5">
    <source>
        <dbReference type="EMBL" id="KAK9802806.1"/>
    </source>
</evidence>